<feature type="domain" description="Enoyl reductase (ER)" evidence="2">
    <location>
        <begin position="13"/>
        <end position="323"/>
    </location>
</feature>
<organism evidence="3 4">
    <name type="scientific">Sphingobium wenxiniae (strain DSM 21828 / CGMCC 1.7748 / JZ-1)</name>
    <dbReference type="NCBI Taxonomy" id="595605"/>
    <lineage>
        <taxon>Bacteria</taxon>
        <taxon>Pseudomonadati</taxon>
        <taxon>Pseudomonadota</taxon>
        <taxon>Alphaproteobacteria</taxon>
        <taxon>Sphingomonadales</taxon>
        <taxon>Sphingomonadaceae</taxon>
        <taxon>Sphingobium</taxon>
    </lineage>
</organism>
<keyword evidence="4" id="KW-1185">Reference proteome</keyword>
<dbReference type="InterPro" id="IPR013149">
    <property type="entry name" value="ADH-like_C"/>
</dbReference>
<evidence type="ECO:0000313" key="4">
    <source>
        <dbReference type="Proteomes" id="UP000316624"/>
    </source>
</evidence>
<dbReference type="InterPro" id="IPR036291">
    <property type="entry name" value="NAD(P)-bd_dom_sf"/>
</dbReference>
<dbReference type="EMBL" id="VLKK01000004">
    <property type="protein sequence ID" value="TWH95176.1"/>
    <property type="molecule type" value="Genomic_DNA"/>
</dbReference>
<name>A0A562KIG9_SPHWJ</name>
<evidence type="ECO:0000313" key="3">
    <source>
        <dbReference type="EMBL" id="TWH95176.1"/>
    </source>
</evidence>
<accession>A0A562KIG9</accession>
<dbReference type="InterPro" id="IPR045010">
    <property type="entry name" value="MDR_fam"/>
</dbReference>
<dbReference type="Gene3D" id="3.40.50.720">
    <property type="entry name" value="NAD(P)-binding Rossmann-like Domain"/>
    <property type="match status" value="1"/>
</dbReference>
<dbReference type="SUPFAM" id="SSF51735">
    <property type="entry name" value="NAD(P)-binding Rossmann-fold domains"/>
    <property type="match status" value="1"/>
</dbReference>
<proteinExistence type="predicted"/>
<dbReference type="InterPro" id="IPR041694">
    <property type="entry name" value="ADH_N_2"/>
</dbReference>
<keyword evidence="1" id="KW-0560">Oxidoreductase</keyword>
<comment type="caution">
    <text evidence="3">The sequence shown here is derived from an EMBL/GenBank/DDBJ whole genome shotgun (WGS) entry which is preliminary data.</text>
</comment>
<dbReference type="Pfam" id="PF16884">
    <property type="entry name" value="ADH_N_2"/>
    <property type="match status" value="1"/>
</dbReference>
<dbReference type="PANTHER" id="PTHR43205:SF7">
    <property type="entry name" value="PROSTAGLANDIN REDUCTASE 1"/>
    <property type="match status" value="1"/>
</dbReference>
<protein>
    <recommendedName>
        <fullName evidence="2">Enoyl reductase (ER) domain-containing protein</fullName>
    </recommendedName>
</protein>
<dbReference type="Proteomes" id="UP000316624">
    <property type="component" value="Unassembled WGS sequence"/>
</dbReference>
<dbReference type="GO" id="GO:0016628">
    <property type="term" value="F:oxidoreductase activity, acting on the CH-CH group of donors, NAD or NADP as acceptor"/>
    <property type="evidence" value="ECO:0007669"/>
    <property type="project" value="InterPro"/>
</dbReference>
<dbReference type="AlphaFoldDB" id="A0A562KIG9"/>
<dbReference type="InterPro" id="IPR020843">
    <property type="entry name" value="ER"/>
</dbReference>
<dbReference type="RefSeq" id="WP_145072395.1">
    <property type="nucleotide sequence ID" value="NZ_JACIIY010000002.1"/>
</dbReference>
<dbReference type="SUPFAM" id="SSF50129">
    <property type="entry name" value="GroES-like"/>
    <property type="match status" value="1"/>
</dbReference>
<dbReference type="InterPro" id="IPR011032">
    <property type="entry name" value="GroES-like_sf"/>
</dbReference>
<dbReference type="Gene3D" id="3.90.180.10">
    <property type="entry name" value="Medium-chain alcohol dehydrogenases, catalytic domain"/>
    <property type="match status" value="1"/>
</dbReference>
<dbReference type="CDD" id="cd05288">
    <property type="entry name" value="PGDH"/>
    <property type="match status" value="1"/>
</dbReference>
<reference evidence="3 4" key="1">
    <citation type="journal article" date="2015" name="Stand. Genomic Sci.">
        <title>Genomic Encyclopedia of Bacterial and Archaeal Type Strains, Phase III: the genomes of soil and plant-associated and newly described type strains.</title>
        <authorList>
            <person name="Whitman W.B."/>
            <person name="Woyke T."/>
            <person name="Klenk H.P."/>
            <person name="Zhou Y."/>
            <person name="Lilburn T.G."/>
            <person name="Beck B.J."/>
            <person name="De Vos P."/>
            <person name="Vandamme P."/>
            <person name="Eisen J.A."/>
            <person name="Garrity G."/>
            <person name="Hugenholtz P."/>
            <person name="Kyrpides N.C."/>
        </authorList>
    </citation>
    <scope>NUCLEOTIDE SEQUENCE [LARGE SCALE GENOMIC DNA]</scope>
    <source>
        <strain evidence="3 4">CGMCC 1.7748</strain>
    </source>
</reference>
<dbReference type="Pfam" id="PF00107">
    <property type="entry name" value="ADH_zinc_N"/>
    <property type="match status" value="1"/>
</dbReference>
<evidence type="ECO:0000259" key="2">
    <source>
        <dbReference type="SMART" id="SM00829"/>
    </source>
</evidence>
<sequence>MKSWAMRRPTANLTIDDFMLRDMPPPEAGDGEILVETQYISLDPYLSRAMKSWKGEHPGWADGTIHGRIVGAVIESRFPGLSVGDRVIGIGRWQPVNAMPGQAVQLIAPDIDPPSLVLGALGRSGITAWVGLHLSGLKAGETILISAASGPVGSVAAQLAKARGCHVIGTAGGEAKCRHATDLLGYDACIDHGAADLEDRLKAAAGEGVDVLFENVGASSLDAALPLMRPRGRIMLCGLAQHYLTEDPMLLRNFKYLLYSELSLRAFITANYPDLFAPALEELRDGILSGRLLFEETIIDGLDNAADTFLAMLGGEGIGKRLIRL</sequence>
<dbReference type="SMART" id="SM00829">
    <property type="entry name" value="PKS_ER"/>
    <property type="match status" value="1"/>
</dbReference>
<evidence type="ECO:0000256" key="1">
    <source>
        <dbReference type="ARBA" id="ARBA00023002"/>
    </source>
</evidence>
<gene>
    <name evidence="3" type="ORF">IQ35_01431</name>
</gene>
<dbReference type="PANTHER" id="PTHR43205">
    <property type="entry name" value="PROSTAGLANDIN REDUCTASE"/>
    <property type="match status" value="1"/>
</dbReference>